<evidence type="ECO:0000256" key="1">
    <source>
        <dbReference type="ARBA" id="ARBA00008520"/>
    </source>
</evidence>
<dbReference type="InterPro" id="IPR006061">
    <property type="entry name" value="SBP_1_CS"/>
</dbReference>
<evidence type="ECO:0000256" key="8">
    <source>
        <dbReference type="SAM" id="SignalP"/>
    </source>
</evidence>
<evidence type="ECO:0000256" key="7">
    <source>
        <dbReference type="ARBA" id="ARBA00023288"/>
    </source>
</evidence>
<keyword evidence="5" id="KW-0472">Membrane</keyword>
<dbReference type="AlphaFoldDB" id="A0A1M5BYJ4"/>
<reference evidence="10 11" key="1">
    <citation type="submission" date="2016-11" db="EMBL/GenBank/DDBJ databases">
        <authorList>
            <person name="Jaros S."/>
            <person name="Januszkiewicz K."/>
            <person name="Wedrychowicz H."/>
        </authorList>
    </citation>
    <scope>NUCLEOTIDE SEQUENCE [LARGE SCALE GENOMIC DNA]</scope>
    <source>
        <strain evidence="10 11">DSM 17459</strain>
    </source>
</reference>
<dbReference type="InterPro" id="IPR050490">
    <property type="entry name" value="Bact_solute-bd_prot1"/>
</dbReference>
<dbReference type="InterPro" id="IPR008334">
    <property type="entry name" value="5'-Nucleotdase_C"/>
</dbReference>
<keyword evidence="6" id="KW-0564">Palmitate</keyword>
<dbReference type="Gene3D" id="3.40.190.10">
    <property type="entry name" value="Periplasmic binding protein-like II"/>
    <property type="match status" value="2"/>
</dbReference>
<dbReference type="SUPFAM" id="SSF53850">
    <property type="entry name" value="Periplasmic binding protein-like II"/>
    <property type="match status" value="1"/>
</dbReference>
<dbReference type="GO" id="GO:0055085">
    <property type="term" value="P:transmembrane transport"/>
    <property type="evidence" value="ECO:0007669"/>
    <property type="project" value="InterPro"/>
</dbReference>
<dbReference type="Gene3D" id="3.90.780.10">
    <property type="entry name" value="5'-Nucleotidase, C-terminal domain"/>
    <property type="match status" value="1"/>
</dbReference>
<proteinExistence type="inferred from homology"/>
<dbReference type="PROSITE" id="PS51257">
    <property type="entry name" value="PROKAR_LIPOPROTEIN"/>
    <property type="match status" value="1"/>
</dbReference>
<evidence type="ECO:0000256" key="5">
    <source>
        <dbReference type="ARBA" id="ARBA00023136"/>
    </source>
</evidence>
<evidence type="ECO:0000256" key="4">
    <source>
        <dbReference type="ARBA" id="ARBA00022729"/>
    </source>
</evidence>
<comment type="similarity">
    <text evidence="1">Belongs to the bacterial solute-binding protein 1 family.</text>
</comment>
<evidence type="ECO:0000313" key="10">
    <source>
        <dbReference type="EMBL" id="SHF47505.1"/>
    </source>
</evidence>
<feature type="chain" id="PRO_5039146345" evidence="8">
    <location>
        <begin position="24"/>
        <end position="623"/>
    </location>
</feature>
<accession>A0A1M5BYJ4</accession>
<dbReference type="GO" id="GO:0016787">
    <property type="term" value="F:hydrolase activity"/>
    <property type="evidence" value="ECO:0007669"/>
    <property type="project" value="InterPro"/>
</dbReference>
<dbReference type="EMBL" id="FQVI01000031">
    <property type="protein sequence ID" value="SHF47505.1"/>
    <property type="molecule type" value="Genomic_DNA"/>
</dbReference>
<dbReference type="RefSeq" id="WP_072854428.1">
    <property type="nucleotide sequence ID" value="NZ_FQVI01000031.1"/>
</dbReference>
<dbReference type="InterPro" id="IPR036907">
    <property type="entry name" value="5'-Nucleotdase_C_sf"/>
</dbReference>
<keyword evidence="2" id="KW-0813">Transport</keyword>
<evidence type="ECO:0000256" key="6">
    <source>
        <dbReference type="ARBA" id="ARBA00023139"/>
    </source>
</evidence>
<dbReference type="SUPFAM" id="SSF55816">
    <property type="entry name" value="5'-nucleotidase (syn. UDP-sugar hydrolase), C-terminal domain"/>
    <property type="match status" value="1"/>
</dbReference>
<feature type="signal peptide" evidence="8">
    <location>
        <begin position="1"/>
        <end position="23"/>
    </location>
</feature>
<gene>
    <name evidence="10" type="ORF">SAMN02745158_03881</name>
</gene>
<dbReference type="InterPro" id="IPR006059">
    <property type="entry name" value="SBP"/>
</dbReference>
<keyword evidence="11" id="KW-1185">Reference proteome</keyword>
<evidence type="ECO:0000259" key="9">
    <source>
        <dbReference type="Pfam" id="PF02872"/>
    </source>
</evidence>
<keyword evidence="7" id="KW-0449">Lipoprotein</keyword>
<dbReference type="STRING" id="1122155.SAMN02745158_03881"/>
<feature type="domain" description="5'-Nucleotidase C-terminal" evidence="9">
    <location>
        <begin position="449"/>
        <end position="571"/>
    </location>
</feature>
<name>A0A1M5BYJ4_9CLOT</name>
<keyword evidence="4 8" id="KW-0732">Signal</keyword>
<evidence type="ECO:0000256" key="2">
    <source>
        <dbReference type="ARBA" id="ARBA00022448"/>
    </source>
</evidence>
<dbReference type="GO" id="GO:0009166">
    <property type="term" value="P:nucleotide catabolic process"/>
    <property type="evidence" value="ECO:0007669"/>
    <property type="project" value="InterPro"/>
</dbReference>
<protein>
    <submittedName>
        <fullName evidence="10">Carbohydrate ABC transporter substrate-binding protein, CUT1 family (TC 3.A.1.1.-)</fullName>
    </submittedName>
</protein>
<dbReference type="Proteomes" id="UP000184245">
    <property type="component" value="Unassembled WGS sequence"/>
</dbReference>
<dbReference type="PANTHER" id="PTHR43649:SF33">
    <property type="entry name" value="POLYGALACTURONAN_RHAMNOGALACTURONAN-BINDING PROTEIN YTCQ"/>
    <property type="match status" value="1"/>
</dbReference>
<evidence type="ECO:0000256" key="3">
    <source>
        <dbReference type="ARBA" id="ARBA00022475"/>
    </source>
</evidence>
<dbReference type="PANTHER" id="PTHR43649">
    <property type="entry name" value="ARABINOSE-BINDING PROTEIN-RELATED"/>
    <property type="match status" value="1"/>
</dbReference>
<dbReference type="Pfam" id="PF13416">
    <property type="entry name" value="SBP_bac_8"/>
    <property type="match status" value="1"/>
</dbReference>
<organism evidence="10 11">
    <name type="scientific">Lactonifactor longoviformis DSM 17459</name>
    <dbReference type="NCBI Taxonomy" id="1122155"/>
    <lineage>
        <taxon>Bacteria</taxon>
        <taxon>Bacillati</taxon>
        <taxon>Bacillota</taxon>
        <taxon>Clostridia</taxon>
        <taxon>Eubacteriales</taxon>
        <taxon>Clostridiaceae</taxon>
        <taxon>Lactonifactor</taxon>
    </lineage>
</organism>
<keyword evidence="3" id="KW-1003">Cell membrane</keyword>
<dbReference type="Pfam" id="PF02872">
    <property type="entry name" value="5_nucleotid_C"/>
    <property type="match status" value="1"/>
</dbReference>
<sequence>MKKQGLVSTFLAGAMLLGIAGCAGTPHKGEIEARFCAENEILTYKPVDFEKTVITIGVYAPCNPEPVELAIEEEFPGVDIVVLEQASIPDIQNHIKHPGVQRDLTDIVFTGIIRDGASISNIFYDLSAEDFTSRYNQSALNDLSSDGKLYQLPVNSSVQGIFYNKSLFEEHGWEIPETIDEFYTLCDEISAQGIRPFVPCFKYSMDGVGLGFSNRAVFSSIEKQEQYDLFCDGQASCEGLLEPYFEAHKTLYDRGIVLEEDFSSSLTQNRHALYAGEIAMLPEQLTMFSLYEDENPECEIGFFGYPSNTPGERWMQMLPGRSMALSKASMEDSDKAQILLDIFGFLSTNEGQDVLLELYSGLSSVKSAQANLREEFWDVQACIENGRIFFADRIGNDLHNQTMKGYLEGELSLEQVIDETDALYKKILASQEPEESAGTAAEEFSILETSCFIADAMRSATGADIALIPHGTYYEGNLAKFYEGDVTMLYPFYLRGLGAEDYLTTYEITGANIKKLMEHPIINGAEINAMYAFSGLVMEYAPWRDMNENVLELTLTHGCEIEDDKIYTVAAWGASIDESYISSTLDTYSGLGSNIDLVTEAVRQAGTIAPAKDNRLTLRWEDK</sequence>
<dbReference type="PROSITE" id="PS01037">
    <property type="entry name" value="SBP_BACTERIAL_1"/>
    <property type="match status" value="1"/>
</dbReference>
<evidence type="ECO:0000313" key="11">
    <source>
        <dbReference type="Proteomes" id="UP000184245"/>
    </source>
</evidence>